<dbReference type="SMART" id="SM00267">
    <property type="entry name" value="GGDEF"/>
    <property type="match status" value="1"/>
</dbReference>
<feature type="transmembrane region" description="Helical" evidence="1">
    <location>
        <begin position="38"/>
        <end position="60"/>
    </location>
</feature>
<evidence type="ECO:0000259" key="3">
    <source>
        <dbReference type="PROSITE" id="PS50887"/>
    </source>
</evidence>
<gene>
    <name evidence="4" type="ORF">GCM10008023_07350</name>
</gene>
<evidence type="ECO:0000313" key="5">
    <source>
        <dbReference type="Proteomes" id="UP000652430"/>
    </source>
</evidence>
<dbReference type="CDD" id="cd01948">
    <property type="entry name" value="EAL"/>
    <property type="match status" value="1"/>
</dbReference>
<dbReference type="EMBL" id="BNAQ01000001">
    <property type="protein sequence ID" value="GHH10018.1"/>
    <property type="molecule type" value="Genomic_DNA"/>
</dbReference>
<feature type="transmembrane region" description="Helical" evidence="1">
    <location>
        <begin position="109"/>
        <end position="132"/>
    </location>
</feature>
<dbReference type="SUPFAM" id="SSF141868">
    <property type="entry name" value="EAL domain-like"/>
    <property type="match status" value="1"/>
</dbReference>
<proteinExistence type="predicted"/>
<name>A0ABQ3LAX9_9SPHN</name>
<dbReference type="PANTHER" id="PTHR44757">
    <property type="entry name" value="DIGUANYLATE CYCLASE DGCP"/>
    <property type="match status" value="1"/>
</dbReference>
<dbReference type="InterPro" id="IPR035919">
    <property type="entry name" value="EAL_sf"/>
</dbReference>
<accession>A0ABQ3LAX9</accession>
<comment type="caution">
    <text evidence="4">The sequence shown here is derived from an EMBL/GenBank/DDBJ whole genome shotgun (WGS) entry which is preliminary data.</text>
</comment>
<dbReference type="Gene3D" id="3.20.20.450">
    <property type="entry name" value="EAL domain"/>
    <property type="match status" value="1"/>
</dbReference>
<organism evidence="4 5">
    <name type="scientific">Sphingomonas glacialis</name>
    <dbReference type="NCBI Taxonomy" id="658225"/>
    <lineage>
        <taxon>Bacteria</taxon>
        <taxon>Pseudomonadati</taxon>
        <taxon>Pseudomonadota</taxon>
        <taxon>Alphaproteobacteria</taxon>
        <taxon>Sphingomonadales</taxon>
        <taxon>Sphingomonadaceae</taxon>
        <taxon>Sphingomonas</taxon>
    </lineage>
</organism>
<dbReference type="CDD" id="cd01949">
    <property type="entry name" value="GGDEF"/>
    <property type="match status" value="1"/>
</dbReference>
<dbReference type="SMART" id="SM00052">
    <property type="entry name" value="EAL"/>
    <property type="match status" value="1"/>
</dbReference>
<keyword evidence="5" id="KW-1185">Reference proteome</keyword>
<dbReference type="Pfam" id="PF00990">
    <property type="entry name" value="GGDEF"/>
    <property type="match status" value="1"/>
</dbReference>
<feature type="domain" description="EAL" evidence="2">
    <location>
        <begin position="411"/>
        <end position="664"/>
    </location>
</feature>
<evidence type="ECO:0000259" key="2">
    <source>
        <dbReference type="PROSITE" id="PS50883"/>
    </source>
</evidence>
<evidence type="ECO:0000256" key="1">
    <source>
        <dbReference type="SAM" id="Phobius"/>
    </source>
</evidence>
<dbReference type="RefSeq" id="WP_189675139.1">
    <property type="nucleotide sequence ID" value="NZ_BNAQ01000001.1"/>
</dbReference>
<feature type="transmembrane region" description="Helical" evidence="1">
    <location>
        <begin position="66"/>
        <end position="83"/>
    </location>
</feature>
<dbReference type="Gene3D" id="3.30.70.270">
    <property type="match status" value="1"/>
</dbReference>
<evidence type="ECO:0000313" key="4">
    <source>
        <dbReference type="EMBL" id="GHH10018.1"/>
    </source>
</evidence>
<dbReference type="PROSITE" id="PS50883">
    <property type="entry name" value="EAL"/>
    <property type="match status" value="1"/>
</dbReference>
<keyword evidence="1" id="KW-0472">Membrane</keyword>
<dbReference type="SUPFAM" id="SSF55073">
    <property type="entry name" value="Nucleotide cyclase"/>
    <property type="match status" value="1"/>
</dbReference>
<dbReference type="PROSITE" id="PS50887">
    <property type="entry name" value="GGDEF"/>
    <property type="match status" value="1"/>
</dbReference>
<reference evidence="5" key="1">
    <citation type="journal article" date="2019" name="Int. J. Syst. Evol. Microbiol.">
        <title>The Global Catalogue of Microorganisms (GCM) 10K type strain sequencing project: providing services to taxonomists for standard genome sequencing and annotation.</title>
        <authorList>
            <consortium name="The Broad Institute Genomics Platform"/>
            <consortium name="The Broad Institute Genome Sequencing Center for Infectious Disease"/>
            <person name="Wu L."/>
            <person name="Ma J."/>
        </authorList>
    </citation>
    <scope>NUCLEOTIDE SEQUENCE [LARGE SCALE GENOMIC DNA]</scope>
    <source>
        <strain evidence="5">CGMCC 1.8957</strain>
    </source>
</reference>
<sequence>MVDTTLSGESPGASSAFGEASCSDWRVRVDQLVEAQRSVAIALPINVLLTLLCAAVAWHAGATRMALLWLAASLSVNIARGVLQWRTRGRRSAATPPVTPAAVERQLRALWVVTLASGCAWATLPWLCALYTTQQSLFFLAVGCGITAGAVSHGGACARVPIAFITPPIVSTAIALLAVGGFDRTMLAATMVLYWAALVATARQAEATFRRASALTHCMATLNSSLESANASAQSTASEMRHRADHDHLTGLLNRAGFLRAAAAQMERAKPPFCLMLLDLDGFKAINDVFGHKIGDEVLVEVAQRLCRELPEDVLISRWGGDEFAVLLAADAALTPPLDLADRLIGAVAAPYPTFGTVARVGLSGGLHLTHDSEMPEMLSCADLALYAAKAAGRNRCHVFGDDLRSTLDLRRDIERDLPAALIRAEVDVWFQPMFGDGGTRVFGLEALVRWQHPTLGWIMPADLMATAAKAGFARPLMDLILDRVCTMIAALRERGVDHVTVAMNVSPREMSQLPVDRMILSALAERSLPPTALEIEITEETALDTADCARKLMALSNAGIRIAIDDFGIGYSSLSLLRTLKVDSLKIDRCFVSGLADSAGDQVLVKAVLNLGQSLRIDVTAEGVESIDDLRMLRTFGCQMMQGYHLARPMPMAQCLAFVADSQARSLAPGDDGVHRLAG</sequence>
<dbReference type="InterPro" id="IPR052155">
    <property type="entry name" value="Biofilm_reg_signaling"/>
</dbReference>
<feature type="transmembrane region" description="Helical" evidence="1">
    <location>
        <begin position="162"/>
        <end position="179"/>
    </location>
</feature>
<feature type="domain" description="GGDEF" evidence="3">
    <location>
        <begin position="271"/>
        <end position="402"/>
    </location>
</feature>
<dbReference type="PANTHER" id="PTHR44757:SF2">
    <property type="entry name" value="BIOFILM ARCHITECTURE MAINTENANCE PROTEIN MBAA"/>
    <property type="match status" value="1"/>
</dbReference>
<keyword evidence="1" id="KW-1133">Transmembrane helix</keyword>
<dbReference type="InterPro" id="IPR000160">
    <property type="entry name" value="GGDEF_dom"/>
</dbReference>
<dbReference type="Proteomes" id="UP000652430">
    <property type="component" value="Unassembled WGS sequence"/>
</dbReference>
<evidence type="ECO:0008006" key="6">
    <source>
        <dbReference type="Google" id="ProtNLM"/>
    </source>
</evidence>
<protein>
    <recommendedName>
        <fullName evidence="6">EAL domain-containing protein</fullName>
    </recommendedName>
</protein>
<dbReference type="Pfam" id="PF00563">
    <property type="entry name" value="EAL"/>
    <property type="match status" value="1"/>
</dbReference>
<keyword evidence="1" id="KW-0812">Transmembrane</keyword>
<dbReference type="InterPro" id="IPR001633">
    <property type="entry name" value="EAL_dom"/>
</dbReference>
<dbReference type="InterPro" id="IPR043128">
    <property type="entry name" value="Rev_trsase/Diguanyl_cyclase"/>
</dbReference>
<dbReference type="InterPro" id="IPR029787">
    <property type="entry name" value="Nucleotide_cyclase"/>
</dbReference>
<feature type="transmembrane region" description="Helical" evidence="1">
    <location>
        <begin position="138"/>
        <end position="155"/>
    </location>
</feature>
<dbReference type="NCBIfam" id="TIGR00254">
    <property type="entry name" value="GGDEF"/>
    <property type="match status" value="1"/>
</dbReference>